<dbReference type="Proteomes" id="UP000673975">
    <property type="component" value="Unassembled WGS sequence"/>
</dbReference>
<proteinExistence type="predicted"/>
<evidence type="ECO:0000313" key="3">
    <source>
        <dbReference type="Proteomes" id="UP000673975"/>
    </source>
</evidence>
<name>A0A8J7RMU4_9BACT</name>
<keyword evidence="1" id="KW-1133">Transmembrane helix</keyword>
<organism evidence="2 3">
    <name type="scientific">Natronogracilivirga saccharolytica</name>
    <dbReference type="NCBI Taxonomy" id="2812953"/>
    <lineage>
        <taxon>Bacteria</taxon>
        <taxon>Pseudomonadati</taxon>
        <taxon>Balneolota</taxon>
        <taxon>Balneolia</taxon>
        <taxon>Balneolales</taxon>
        <taxon>Cyclonatronaceae</taxon>
        <taxon>Natronogracilivirga</taxon>
    </lineage>
</organism>
<evidence type="ECO:0008006" key="4">
    <source>
        <dbReference type="Google" id="ProtNLM"/>
    </source>
</evidence>
<dbReference type="AlphaFoldDB" id="A0A8J7RMU4"/>
<reference evidence="2" key="1">
    <citation type="submission" date="2021-02" db="EMBL/GenBank/DDBJ databases">
        <title>Natronogracilivirga saccharolytica gen. nov. sp. nov. a new anaerobic, haloalkiliphilic carbohydrate-fermenting bacterium from soda lake and proposing of Cyclonatronumiaceae fam. nov. in the phylum Balneolaeota.</title>
        <authorList>
            <person name="Zhilina T.N."/>
            <person name="Sorokin D.Y."/>
            <person name="Zavarzina D.G."/>
            <person name="Toshchakov S.V."/>
            <person name="Kublanov I.V."/>
        </authorList>
    </citation>
    <scope>NUCLEOTIDE SEQUENCE</scope>
    <source>
        <strain evidence="2">Z-1702</strain>
    </source>
</reference>
<feature type="transmembrane region" description="Helical" evidence="1">
    <location>
        <begin position="20"/>
        <end position="41"/>
    </location>
</feature>
<evidence type="ECO:0000313" key="2">
    <source>
        <dbReference type="EMBL" id="MBP3192634.1"/>
    </source>
</evidence>
<accession>A0A8J7RMU4</accession>
<gene>
    <name evidence="2" type="ORF">NATSA_08160</name>
</gene>
<comment type="caution">
    <text evidence="2">The sequence shown here is derived from an EMBL/GenBank/DDBJ whole genome shotgun (WGS) entry which is preliminary data.</text>
</comment>
<protein>
    <recommendedName>
        <fullName evidence="4">PH domain-containing protein</fullName>
    </recommendedName>
</protein>
<dbReference type="EMBL" id="JAFIDN010000005">
    <property type="protein sequence ID" value="MBP3192634.1"/>
    <property type="molecule type" value="Genomic_DNA"/>
</dbReference>
<dbReference type="RefSeq" id="WP_210511531.1">
    <property type="nucleotide sequence ID" value="NZ_JAFIDN010000005.1"/>
</dbReference>
<keyword evidence="1" id="KW-0812">Transmembrane</keyword>
<keyword evidence="1" id="KW-0472">Membrane</keyword>
<keyword evidence="3" id="KW-1185">Reference proteome</keyword>
<sequence>MPKEKQTYDLHPDWRLYLGRFALGVLLVPLLGLGIWLIWHYRKKLNATVYRISNSGITIERKDDRETITLADVTGCKVHWSPLLKRFGIGSIVVSHSTGSADITAISDPEPIATLIEDAAASERERMKIREEVERTKPPHPSGTLDKKNELVGLWQQGLISEKDYQQELRKFES</sequence>
<evidence type="ECO:0000256" key="1">
    <source>
        <dbReference type="SAM" id="Phobius"/>
    </source>
</evidence>